<proteinExistence type="predicted"/>
<dbReference type="EMBL" id="UZAM01002022">
    <property type="protein sequence ID" value="VDO85471.1"/>
    <property type="molecule type" value="Genomic_DNA"/>
</dbReference>
<feature type="compositionally biased region" description="Polar residues" evidence="1">
    <location>
        <begin position="58"/>
        <end position="70"/>
    </location>
</feature>
<feature type="compositionally biased region" description="Basic residues" evidence="1">
    <location>
        <begin position="75"/>
        <end position="85"/>
    </location>
</feature>
<dbReference type="Proteomes" id="UP000270296">
    <property type="component" value="Unassembled WGS sequence"/>
</dbReference>
<evidence type="ECO:0000313" key="4">
    <source>
        <dbReference type="WBParaSite" id="SBAD_0000061101-mRNA-1"/>
    </source>
</evidence>
<reference evidence="4" key="1">
    <citation type="submission" date="2016-06" db="UniProtKB">
        <authorList>
            <consortium name="WormBaseParasite"/>
        </authorList>
    </citation>
    <scope>IDENTIFICATION</scope>
</reference>
<keyword evidence="3" id="KW-1185">Reference proteome</keyword>
<protein>
    <submittedName>
        <fullName evidence="4">ENDO3c domain-containing protein</fullName>
    </submittedName>
</protein>
<evidence type="ECO:0000256" key="1">
    <source>
        <dbReference type="SAM" id="MobiDB-lite"/>
    </source>
</evidence>
<name>A0A183IAE5_9BILA</name>
<evidence type="ECO:0000313" key="3">
    <source>
        <dbReference type="Proteomes" id="UP000270296"/>
    </source>
</evidence>
<feature type="compositionally biased region" description="Basic residues" evidence="1">
    <location>
        <begin position="108"/>
        <end position="140"/>
    </location>
</feature>
<feature type="region of interest" description="Disordered" evidence="1">
    <location>
        <begin position="32"/>
        <end position="188"/>
    </location>
</feature>
<evidence type="ECO:0000313" key="2">
    <source>
        <dbReference type="EMBL" id="VDO85471.1"/>
    </source>
</evidence>
<feature type="region of interest" description="Disordered" evidence="1">
    <location>
        <begin position="1"/>
        <end position="20"/>
    </location>
</feature>
<organism evidence="4">
    <name type="scientific">Soboliphyme baturini</name>
    <dbReference type="NCBI Taxonomy" id="241478"/>
    <lineage>
        <taxon>Eukaryota</taxon>
        <taxon>Metazoa</taxon>
        <taxon>Ecdysozoa</taxon>
        <taxon>Nematoda</taxon>
        <taxon>Enoplea</taxon>
        <taxon>Dorylaimia</taxon>
        <taxon>Dioctophymatida</taxon>
        <taxon>Dioctophymatoidea</taxon>
        <taxon>Soboliphymatidae</taxon>
        <taxon>Soboliphyme</taxon>
    </lineage>
</organism>
<dbReference type="AlphaFoldDB" id="A0A183IAE5"/>
<sequence>MPDTTANPAARVEEDDDDSVQIIAEIHPVRKRVRNKGPSAVEKMGNGKENAAEENSTRECSCQEMSNSGDLQRAANRKAVNRSKAARTMQRKEKHGESTPIISEVRPARKRVGARRRLHAKVKESRRKNVARAKSTRKSVRQLSSGCGNLRQAVNEPGVSSSQMSAKRKHDDSMEVVDENEPPTKKVRHPYPFQAEMIRNWKEKVTEAMSREFGRQQSSTSGYPQNEAYQPAVNRIQMAGATEFKDKHYESIPIMNHVNPTRDRDGTHCQFNDEMMDNRNANVTERLFNCEYGGQQSSTSGYPQYEVYQPAVNRFQMQDMTEFNNKRYESAPIMSQVYPVRDRDGTQCLFNLEMMENRYSNVTEAIFNREYGGQQSTSSGYPQYEVYQPDVNHFQMGSTTEFEDKHYESVPTLNQPYPTREGDGTRCVFNDEMMENRNANVTEALFNCEYRGQQSSSSGYPQYEVYQPDVNHLQMGSATEFKDKRYESEPIMNQIYAARDRNGTQCLFNSEMMEKRNANVTEAVFNCEYGDQQLWSSGYPQYEVYQPAVNRFQMAGATGLQDKRCE</sequence>
<dbReference type="WBParaSite" id="SBAD_0000061101-mRNA-1">
    <property type="protein sequence ID" value="SBAD_0000061101-mRNA-1"/>
    <property type="gene ID" value="SBAD_0000061101"/>
</dbReference>
<reference evidence="2 3" key="2">
    <citation type="submission" date="2018-11" db="EMBL/GenBank/DDBJ databases">
        <authorList>
            <consortium name="Pathogen Informatics"/>
        </authorList>
    </citation>
    <scope>NUCLEOTIDE SEQUENCE [LARGE SCALE GENOMIC DNA]</scope>
</reference>
<gene>
    <name evidence="2" type="ORF">SBAD_LOCUS589</name>
</gene>
<accession>A0A183IAE5</accession>